<evidence type="ECO:0000313" key="3">
    <source>
        <dbReference type="Proteomes" id="UP001597168"/>
    </source>
</evidence>
<organism evidence="2 3">
    <name type="scientific">Saccharothrix hoggarensis</name>
    <dbReference type="NCBI Taxonomy" id="913853"/>
    <lineage>
        <taxon>Bacteria</taxon>
        <taxon>Bacillati</taxon>
        <taxon>Actinomycetota</taxon>
        <taxon>Actinomycetes</taxon>
        <taxon>Pseudonocardiales</taxon>
        <taxon>Pseudonocardiaceae</taxon>
        <taxon>Saccharothrix</taxon>
    </lineage>
</organism>
<evidence type="ECO:0000313" key="2">
    <source>
        <dbReference type="EMBL" id="MFD1145897.1"/>
    </source>
</evidence>
<proteinExistence type="predicted"/>
<comment type="caution">
    <text evidence="2">The sequence shown here is derived from an EMBL/GenBank/DDBJ whole genome shotgun (WGS) entry which is preliminary data.</text>
</comment>
<dbReference type="Proteomes" id="UP001597168">
    <property type="component" value="Unassembled WGS sequence"/>
</dbReference>
<dbReference type="InterPro" id="IPR036388">
    <property type="entry name" value="WH-like_DNA-bd_sf"/>
</dbReference>
<name>A0ABW3QIA1_9PSEU</name>
<dbReference type="RefSeq" id="WP_380719090.1">
    <property type="nucleotide sequence ID" value="NZ_JBHTLK010000005.1"/>
</dbReference>
<dbReference type="EMBL" id="JBHTLK010000005">
    <property type="protein sequence ID" value="MFD1145897.1"/>
    <property type="molecule type" value="Genomic_DNA"/>
</dbReference>
<reference evidence="3" key="1">
    <citation type="journal article" date="2019" name="Int. J. Syst. Evol. Microbiol.">
        <title>The Global Catalogue of Microorganisms (GCM) 10K type strain sequencing project: providing services to taxonomists for standard genome sequencing and annotation.</title>
        <authorList>
            <consortium name="The Broad Institute Genomics Platform"/>
            <consortium name="The Broad Institute Genome Sequencing Center for Infectious Disease"/>
            <person name="Wu L."/>
            <person name="Ma J."/>
        </authorList>
    </citation>
    <scope>NUCLEOTIDE SEQUENCE [LARGE SCALE GENOMIC DNA]</scope>
    <source>
        <strain evidence="3">CCUG 60214</strain>
    </source>
</reference>
<keyword evidence="3" id="KW-1185">Reference proteome</keyword>
<dbReference type="Gene3D" id="1.10.10.10">
    <property type="entry name" value="Winged helix-like DNA-binding domain superfamily/Winged helix DNA-binding domain"/>
    <property type="match status" value="1"/>
</dbReference>
<sequence>MTNPAAPGTLVATNPTRQPPHLTGTATLRRPRRTTPTRHPADLVSALGTARRLQAQMAIGWTKQELASHFGYRVNRITELLFCRYAQVSIATHTRVAQEFTKICMEPHDNPQARAFADKHGFRSALYWDDIDNDPADLNLHRVLPRDTEPDEIAVELACSGELDPAHLRPVDLRAALSRLCAGRMTVQEISDLLDVSPRTVDRHRARVRAERRLEEFAERLTERGRGLTAPTRRPDDEQALALGLAQLLAVVLHLARPPQPRYVLAEAIPVMVDRTPGGRPEPHFAGPGRPIDGACPVPHREPAVYRKRAVVAA</sequence>
<feature type="region of interest" description="Disordered" evidence="1">
    <location>
        <begin position="1"/>
        <end position="39"/>
    </location>
</feature>
<evidence type="ECO:0000256" key="1">
    <source>
        <dbReference type="SAM" id="MobiDB-lite"/>
    </source>
</evidence>
<dbReference type="Pfam" id="PF13384">
    <property type="entry name" value="HTH_23"/>
    <property type="match status" value="1"/>
</dbReference>
<gene>
    <name evidence="2" type="ORF">ACFQ3T_02030</name>
</gene>
<protein>
    <submittedName>
        <fullName evidence="2">Helix-turn-helix domain-containing protein</fullName>
    </submittedName>
</protein>
<accession>A0ABW3QIA1</accession>